<dbReference type="InterPro" id="IPR005119">
    <property type="entry name" value="LysR_subst-bd"/>
</dbReference>
<dbReference type="FunFam" id="1.10.10.10:FF:000001">
    <property type="entry name" value="LysR family transcriptional regulator"/>
    <property type="match status" value="1"/>
</dbReference>
<dbReference type="GO" id="GO:0003700">
    <property type="term" value="F:DNA-binding transcription factor activity"/>
    <property type="evidence" value="ECO:0007669"/>
    <property type="project" value="InterPro"/>
</dbReference>
<evidence type="ECO:0000256" key="1">
    <source>
        <dbReference type="ARBA" id="ARBA00009437"/>
    </source>
</evidence>
<dbReference type="SUPFAM" id="SSF53850">
    <property type="entry name" value="Periplasmic binding protein-like II"/>
    <property type="match status" value="1"/>
</dbReference>
<name>W0EBC7_9FIRM</name>
<dbReference type="InterPro" id="IPR036390">
    <property type="entry name" value="WH_DNA-bd_sf"/>
</dbReference>
<dbReference type="PANTHER" id="PTHR30126">
    <property type="entry name" value="HTH-TYPE TRANSCRIPTIONAL REGULATOR"/>
    <property type="match status" value="1"/>
</dbReference>
<reference evidence="6 7" key="1">
    <citation type="submission" date="2013-12" db="EMBL/GenBank/DDBJ databases">
        <authorList>
            <consortium name="DOE Joint Genome Institute"/>
            <person name="Smidt H."/>
            <person name="Huntemann M."/>
            <person name="Han J."/>
            <person name="Chen A."/>
            <person name="Kyrpides N."/>
            <person name="Mavromatis K."/>
            <person name="Markowitz V."/>
            <person name="Palaniappan K."/>
            <person name="Ivanova N."/>
            <person name="Schaumberg A."/>
            <person name="Pati A."/>
            <person name="Liolios K."/>
            <person name="Nordberg H.P."/>
            <person name="Cantor M.N."/>
            <person name="Hua S.X."/>
            <person name="Woyke T."/>
        </authorList>
    </citation>
    <scope>NUCLEOTIDE SEQUENCE [LARGE SCALE GENOMIC DNA]</scope>
    <source>
        <strain evidence="7">DSM 15288</strain>
    </source>
</reference>
<dbReference type="SUPFAM" id="SSF46785">
    <property type="entry name" value="Winged helix' DNA-binding domain"/>
    <property type="match status" value="1"/>
</dbReference>
<evidence type="ECO:0000313" key="7">
    <source>
        <dbReference type="Proteomes" id="UP000010847"/>
    </source>
</evidence>
<keyword evidence="2" id="KW-0805">Transcription regulation</keyword>
<proteinExistence type="inferred from homology"/>
<dbReference type="CDD" id="cd05466">
    <property type="entry name" value="PBP2_LTTR_substrate"/>
    <property type="match status" value="1"/>
</dbReference>
<feature type="domain" description="HTH lysR-type" evidence="5">
    <location>
        <begin position="1"/>
        <end position="58"/>
    </location>
</feature>
<dbReference type="Pfam" id="PF00126">
    <property type="entry name" value="HTH_1"/>
    <property type="match status" value="1"/>
</dbReference>
<sequence length="289" mass="32462">MDIQQFRAFREVARQRSFSGAAKELFLSQPAISRQVAALETEIGLPLFVRMGNNISLTDPGRRLLIYVDDILLKLDQAESVIRDLKDLESGTVIVAADNYLGKYFLPRFIGEFHRRYPTLQLHLITHPQESLVGLLANGQADLAFFCGEPKRNLPLTFEQLCTEELCFVAPGSLNLDIAGNIEKYAPFLFPPKSSSFGEDYELLLPVSIDRTNSLITIESLEGIRTLLNEGFGCSILPKNLIHWELEKGFLQSMPIGLECPVILTYPKDTRLAHPVLLFMGVIHKMLSI</sequence>
<dbReference type="Gene3D" id="3.40.190.290">
    <property type="match status" value="1"/>
</dbReference>
<accession>W0EBC7</accession>
<keyword evidence="3" id="KW-0238">DNA-binding</keyword>
<dbReference type="Pfam" id="PF03466">
    <property type="entry name" value="LysR_substrate"/>
    <property type="match status" value="1"/>
</dbReference>
<dbReference type="Proteomes" id="UP000010847">
    <property type="component" value="Chromosome"/>
</dbReference>
<keyword evidence="7" id="KW-1185">Reference proteome</keyword>
<evidence type="ECO:0000256" key="4">
    <source>
        <dbReference type="ARBA" id="ARBA00023163"/>
    </source>
</evidence>
<evidence type="ECO:0000256" key="3">
    <source>
        <dbReference type="ARBA" id="ARBA00023125"/>
    </source>
</evidence>
<dbReference type="PRINTS" id="PR00039">
    <property type="entry name" value="HTHLYSR"/>
</dbReference>
<evidence type="ECO:0000313" key="6">
    <source>
        <dbReference type="EMBL" id="AHF06519.1"/>
    </source>
</evidence>
<dbReference type="PANTHER" id="PTHR30126:SF40">
    <property type="entry name" value="HTH-TYPE TRANSCRIPTIONAL REGULATOR GLTR"/>
    <property type="match status" value="1"/>
</dbReference>
<dbReference type="HOGENOM" id="CLU_039613_6_1_9"/>
<evidence type="ECO:0000256" key="2">
    <source>
        <dbReference type="ARBA" id="ARBA00023015"/>
    </source>
</evidence>
<dbReference type="InterPro" id="IPR000847">
    <property type="entry name" value="LysR_HTH_N"/>
</dbReference>
<dbReference type="Gene3D" id="1.10.10.10">
    <property type="entry name" value="Winged helix-like DNA-binding domain superfamily/Winged helix DNA-binding domain"/>
    <property type="match status" value="1"/>
</dbReference>
<dbReference type="RefSeq" id="WP_006714955.1">
    <property type="nucleotide sequence ID" value="NZ_CP007032.1"/>
</dbReference>
<protein>
    <submittedName>
        <fullName evidence="6">Transcriptional regulator</fullName>
    </submittedName>
</protein>
<evidence type="ECO:0000259" key="5">
    <source>
        <dbReference type="PROSITE" id="PS50931"/>
    </source>
</evidence>
<dbReference type="STRING" id="871968.DESME_05170"/>
<comment type="similarity">
    <text evidence="1">Belongs to the LysR transcriptional regulatory family.</text>
</comment>
<dbReference type="GO" id="GO:0000976">
    <property type="term" value="F:transcription cis-regulatory region binding"/>
    <property type="evidence" value="ECO:0007669"/>
    <property type="project" value="TreeGrafter"/>
</dbReference>
<gene>
    <name evidence="6" type="ORF">DESME_05170</name>
</gene>
<dbReference type="eggNOG" id="COG0583">
    <property type="taxonomic scope" value="Bacteria"/>
</dbReference>
<organism evidence="6 7">
    <name type="scientific">Desulfitobacterium metallireducens DSM 15288</name>
    <dbReference type="NCBI Taxonomy" id="871968"/>
    <lineage>
        <taxon>Bacteria</taxon>
        <taxon>Bacillati</taxon>
        <taxon>Bacillota</taxon>
        <taxon>Clostridia</taxon>
        <taxon>Eubacteriales</taxon>
        <taxon>Desulfitobacteriaceae</taxon>
        <taxon>Desulfitobacterium</taxon>
    </lineage>
</organism>
<dbReference type="KEGG" id="dmt:DESME_05170"/>
<keyword evidence="4" id="KW-0804">Transcription</keyword>
<dbReference type="PROSITE" id="PS50931">
    <property type="entry name" value="HTH_LYSR"/>
    <property type="match status" value="1"/>
</dbReference>
<dbReference type="OrthoDB" id="9785745at2"/>
<dbReference type="EMBL" id="CP007032">
    <property type="protein sequence ID" value="AHF06519.1"/>
    <property type="molecule type" value="Genomic_DNA"/>
</dbReference>
<dbReference type="InterPro" id="IPR036388">
    <property type="entry name" value="WH-like_DNA-bd_sf"/>
</dbReference>
<dbReference type="AlphaFoldDB" id="W0EBC7"/>